<feature type="region of interest" description="Disordered" evidence="6">
    <location>
        <begin position="503"/>
        <end position="623"/>
    </location>
</feature>
<feature type="transmembrane region" description="Helical" evidence="7">
    <location>
        <begin position="689"/>
        <end position="708"/>
    </location>
</feature>
<feature type="transmembrane region" description="Helical" evidence="7">
    <location>
        <begin position="999"/>
        <end position="1016"/>
    </location>
</feature>
<comment type="caution">
    <text evidence="8">The sequence shown here is derived from an EMBL/GenBank/DDBJ whole genome shotgun (WGS) entry which is preliminary data.</text>
</comment>
<feature type="transmembrane region" description="Helical" evidence="7">
    <location>
        <begin position="260"/>
        <end position="280"/>
    </location>
</feature>
<feature type="transmembrane region" description="Helical" evidence="7">
    <location>
        <begin position="71"/>
        <end position="87"/>
    </location>
</feature>
<feature type="transmembrane region" description="Helical" evidence="7">
    <location>
        <begin position="1022"/>
        <end position="1043"/>
    </location>
</feature>
<protein>
    <submittedName>
        <fullName evidence="8">O-antigen polysaccharide polymerase Wzy</fullName>
    </submittedName>
</protein>
<gene>
    <name evidence="8" type="primary">wzy</name>
    <name evidence="8" type="ORF">MXD59_24945</name>
</gene>
<feature type="transmembrane region" description="Helical" evidence="7">
    <location>
        <begin position="817"/>
        <end position="838"/>
    </location>
</feature>
<feature type="transmembrane region" description="Helical" evidence="7">
    <location>
        <begin position="859"/>
        <end position="877"/>
    </location>
</feature>
<evidence type="ECO:0000256" key="6">
    <source>
        <dbReference type="SAM" id="MobiDB-lite"/>
    </source>
</evidence>
<accession>A0ABT0K577</accession>
<feature type="transmembrane region" description="Helical" evidence="7">
    <location>
        <begin position="41"/>
        <end position="59"/>
    </location>
</feature>
<feature type="transmembrane region" description="Helical" evidence="7">
    <location>
        <begin position="170"/>
        <end position="192"/>
    </location>
</feature>
<name>A0ABT0K577_9ACTN</name>
<reference evidence="8 9" key="1">
    <citation type="submission" date="2022-04" db="EMBL/GenBank/DDBJ databases">
        <title>Genome diversity in the genus Frankia.</title>
        <authorList>
            <person name="Carlos-Shanley C."/>
            <person name="Hahn D."/>
        </authorList>
    </citation>
    <scope>NUCLEOTIDE SEQUENCE [LARGE SCALE GENOMIC DNA]</scope>
    <source>
        <strain evidence="8 9">Ag45/Mut15</strain>
    </source>
</reference>
<feature type="transmembrane region" description="Helical" evidence="7">
    <location>
        <begin position="930"/>
        <end position="957"/>
    </location>
</feature>
<dbReference type="Pfam" id="PF14296">
    <property type="entry name" value="O-ag_pol_Wzy"/>
    <property type="match status" value="1"/>
</dbReference>
<feature type="transmembrane region" description="Helical" evidence="7">
    <location>
        <begin position="963"/>
        <end position="987"/>
    </location>
</feature>
<dbReference type="PANTHER" id="PTHR30250:SF11">
    <property type="entry name" value="O-ANTIGEN TRANSPORTER-RELATED"/>
    <property type="match status" value="1"/>
</dbReference>
<feature type="transmembrane region" description="Helical" evidence="7">
    <location>
        <begin position="661"/>
        <end position="683"/>
    </location>
</feature>
<feature type="transmembrane region" description="Helical" evidence="7">
    <location>
        <begin position="198"/>
        <end position="225"/>
    </location>
</feature>
<dbReference type="InterPro" id="IPR050833">
    <property type="entry name" value="Poly_Biosynth_Transport"/>
</dbReference>
<dbReference type="RefSeq" id="WP_248827020.1">
    <property type="nucleotide sequence ID" value="NZ_JALKFT010000055.1"/>
</dbReference>
<evidence type="ECO:0000256" key="5">
    <source>
        <dbReference type="ARBA" id="ARBA00023136"/>
    </source>
</evidence>
<comment type="subcellular location">
    <subcellularLocation>
        <location evidence="1">Cell membrane</location>
        <topology evidence="1">Multi-pass membrane protein</topology>
    </subcellularLocation>
</comment>
<feature type="transmembrane region" description="Helical" evidence="7">
    <location>
        <begin position="421"/>
        <end position="443"/>
    </location>
</feature>
<feature type="compositionally biased region" description="Basic residues" evidence="6">
    <location>
        <begin position="558"/>
        <end position="574"/>
    </location>
</feature>
<feature type="transmembrane region" description="Helical" evidence="7">
    <location>
        <begin position="729"/>
        <end position="752"/>
    </location>
</feature>
<dbReference type="InterPro" id="IPR029468">
    <property type="entry name" value="O-ag_pol_Wzy"/>
</dbReference>
<organism evidence="8 9">
    <name type="scientific">Frankia umida</name>
    <dbReference type="NCBI Taxonomy" id="573489"/>
    <lineage>
        <taxon>Bacteria</taxon>
        <taxon>Bacillati</taxon>
        <taxon>Actinomycetota</taxon>
        <taxon>Actinomycetes</taxon>
        <taxon>Frankiales</taxon>
        <taxon>Frankiaceae</taxon>
        <taxon>Frankia</taxon>
    </lineage>
</organism>
<sequence>MPAQTRAGVPRAPRLPLPATVRRPRSRTARAQRSVAAAQRAAALAFVGCGLALFVVVAWSSSLAALPERTAARVCVLIVVGGVLLCVRAQPRGVWACSSVYLITLSVFHFGVAVLYATDTSFDRIRAQYDFRWLAVYPMSRLFTIATIGVLAATVGVAAMTFWGALRRPIAPVCAAPVCAVSVAVGTARPSFRAPAGFALVAASAAALVAIVLSTGGLGLLFGSYTDVGQTALRSPLVPYVLFGLCLGLVLAVIDGPGRWRRATIVVFALFAVIALPLGLRSEVMFPAVSAAAVAARRRVVVRGVMVLLGVVALLALIGGLREIRQSGLAGVRLSAVTFSPVDGVAELGASIRPIGAVLDWRDGMGEHPPPGSTFYGQLERLVSGRVLGHPQPSQFGDERLFNVLIMDREGPIGGSPIAEAYYNFGLGGVLLFLLATGLAVAWMDHGRSRRGTEAACLVLLVPLVIEVRNAFAAVPVQVMLGLVVLGLIHAAESAAARRALARSARPPAAHLVSGRRRPDRRRPEQHLPVQRWPEPRRLEPSSPGQLLPVPLLPAQRRPVHPRPVHPRPVHPRPGRPEPRGPVTSSDVHRDAVTIGANQPATPPGPRTPRLRAPRPQVAKARAAHIPADHVPMEKVPAGGVGAARRPDGVQRGIGRVGTTVTGWLGLAAVASLGQAVVTARMLPLAERGALVVLMTVCAFGALVGGLGTNVAFRHYFGRADPQVGLGHYLGLTLAVMPLAVGLVTVSSLLLLTLSGGARMNGRLLAAVALLAAANLLAAQVLDALNAAGEISLAAALVAGTSIAQLAALLLGPRHPGLTHILVVLAACWSAQVVVCLVELARRGLPVRPRRDRTAWRLLVRKGLPALGLNIGATVAFRFDRLLVAAFGGASAAAVYSVASASCEALRLLPGSVGQVIFHRSARGMLDAATLRRVTLTVCGVLLVVAGALALASPWLLAELFGAGYGAAVTPMRLLLVAELLLAPFLIECRMLTGLGRTRAAGSVGLIGLLLSVVTYPVLVPWLGATGAAIGSMIAYVVMTLLVRRALRAELAGRPAPVLPAGPPVPALLPGLPTLPDLLTPSVSPAVPAPATRGASS</sequence>
<feature type="transmembrane region" description="Helical" evidence="7">
    <location>
        <begin position="142"/>
        <end position="163"/>
    </location>
</feature>
<dbReference type="EMBL" id="JALKFT010000055">
    <property type="protein sequence ID" value="MCK9878966.1"/>
    <property type="molecule type" value="Genomic_DNA"/>
</dbReference>
<keyword evidence="5 7" id="KW-0472">Membrane</keyword>
<dbReference type="PANTHER" id="PTHR30250">
    <property type="entry name" value="PST FAMILY PREDICTED COLANIC ACID TRANSPORTER"/>
    <property type="match status" value="1"/>
</dbReference>
<dbReference type="Proteomes" id="UP001201873">
    <property type="component" value="Unassembled WGS sequence"/>
</dbReference>
<proteinExistence type="predicted"/>
<keyword evidence="3 7" id="KW-0812">Transmembrane</keyword>
<feature type="transmembrane region" description="Helical" evidence="7">
    <location>
        <begin position="237"/>
        <end position="254"/>
    </location>
</feature>
<feature type="transmembrane region" description="Helical" evidence="7">
    <location>
        <begin position="792"/>
        <end position="811"/>
    </location>
</feature>
<keyword evidence="2" id="KW-1003">Cell membrane</keyword>
<feature type="transmembrane region" description="Helical" evidence="7">
    <location>
        <begin position="883"/>
        <end position="909"/>
    </location>
</feature>
<feature type="transmembrane region" description="Helical" evidence="7">
    <location>
        <begin position="94"/>
        <end position="117"/>
    </location>
</feature>
<feature type="compositionally biased region" description="Low complexity" evidence="6">
    <location>
        <begin position="503"/>
        <end position="512"/>
    </location>
</feature>
<feature type="transmembrane region" description="Helical" evidence="7">
    <location>
        <begin position="300"/>
        <end position="321"/>
    </location>
</feature>
<evidence type="ECO:0000313" key="9">
    <source>
        <dbReference type="Proteomes" id="UP001201873"/>
    </source>
</evidence>
<evidence type="ECO:0000256" key="1">
    <source>
        <dbReference type="ARBA" id="ARBA00004651"/>
    </source>
</evidence>
<evidence type="ECO:0000256" key="4">
    <source>
        <dbReference type="ARBA" id="ARBA00022989"/>
    </source>
</evidence>
<keyword evidence="9" id="KW-1185">Reference proteome</keyword>
<keyword evidence="4 7" id="KW-1133">Transmembrane helix</keyword>
<evidence type="ECO:0000313" key="8">
    <source>
        <dbReference type="EMBL" id="MCK9878966.1"/>
    </source>
</evidence>
<feature type="transmembrane region" description="Helical" evidence="7">
    <location>
        <begin position="764"/>
        <end position="785"/>
    </location>
</feature>
<evidence type="ECO:0000256" key="3">
    <source>
        <dbReference type="ARBA" id="ARBA00022692"/>
    </source>
</evidence>
<evidence type="ECO:0000256" key="7">
    <source>
        <dbReference type="SAM" id="Phobius"/>
    </source>
</evidence>
<evidence type="ECO:0000256" key="2">
    <source>
        <dbReference type="ARBA" id="ARBA00022475"/>
    </source>
</evidence>